<name>A0ABV0NFE8_9TELE</name>
<sequence length="180" mass="20153">MVADEGNNWTPKWGTTAYASHQKKLFRLHEGDDAIRVTINLTHNSLFPPDYPSSGEKCWGFLPWAWVSGSDPCFDLIVCEVKNETTLSTKTTAKRVTIMLGNSTADDWFQVITGISGTNNNWLLMVEQAANMTKRDCVVCLDPRPLLQVIPAVIPQLCVMEVMNQTNTNERVSTGILFFL</sequence>
<accession>A0ABV0NFE8</accession>
<gene>
    <name evidence="1" type="ORF">GOODEAATRI_031773</name>
</gene>
<reference evidence="1 2" key="1">
    <citation type="submission" date="2021-06" db="EMBL/GenBank/DDBJ databases">
        <authorList>
            <person name="Palmer J.M."/>
        </authorList>
    </citation>
    <scope>NUCLEOTIDE SEQUENCE [LARGE SCALE GENOMIC DNA]</scope>
    <source>
        <strain evidence="1 2">GA_2019</strain>
        <tissue evidence="1">Muscle</tissue>
    </source>
</reference>
<protein>
    <submittedName>
        <fullName evidence="1">Uncharacterized protein</fullName>
    </submittedName>
</protein>
<dbReference type="EMBL" id="JAHRIO010035568">
    <property type="protein sequence ID" value="MEQ2170093.1"/>
    <property type="molecule type" value="Genomic_DNA"/>
</dbReference>
<evidence type="ECO:0000313" key="2">
    <source>
        <dbReference type="Proteomes" id="UP001476798"/>
    </source>
</evidence>
<keyword evidence="2" id="KW-1185">Reference proteome</keyword>
<organism evidence="1 2">
    <name type="scientific">Goodea atripinnis</name>
    <dbReference type="NCBI Taxonomy" id="208336"/>
    <lineage>
        <taxon>Eukaryota</taxon>
        <taxon>Metazoa</taxon>
        <taxon>Chordata</taxon>
        <taxon>Craniata</taxon>
        <taxon>Vertebrata</taxon>
        <taxon>Euteleostomi</taxon>
        <taxon>Actinopterygii</taxon>
        <taxon>Neopterygii</taxon>
        <taxon>Teleostei</taxon>
        <taxon>Neoteleostei</taxon>
        <taxon>Acanthomorphata</taxon>
        <taxon>Ovalentaria</taxon>
        <taxon>Atherinomorphae</taxon>
        <taxon>Cyprinodontiformes</taxon>
        <taxon>Goodeidae</taxon>
        <taxon>Goodea</taxon>
    </lineage>
</organism>
<comment type="caution">
    <text evidence="1">The sequence shown here is derived from an EMBL/GenBank/DDBJ whole genome shotgun (WGS) entry which is preliminary data.</text>
</comment>
<proteinExistence type="predicted"/>
<evidence type="ECO:0000313" key="1">
    <source>
        <dbReference type="EMBL" id="MEQ2170093.1"/>
    </source>
</evidence>
<dbReference type="Proteomes" id="UP001476798">
    <property type="component" value="Unassembled WGS sequence"/>
</dbReference>